<feature type="compositionally biased region" description="Polar residues" evidence="5">
    <location>
        <begin position="191"/>
        <end position="202"/>
    </location>
</feature>
<feature type="domain" description="Ras-GEF" evidence="7">
    <location>
        <begin position="942"/>
        <end position="1177"/>
    </location>
</feature>
<dbReference type="InterPro" id="IPR036964">
    <property type="entry name" value="RASGEF_cat_dom_sf"/>
</dbReference>
<feature type="region of interest" description="Disordered" evidence="5">
    <location>
        <begin position="409"/>
        <end position="443"/>
    </location>
</feature>
<dbReference type="PRINTS" id="PR00452">
    <property type="entry name" value="SH3DOMAIN"/>
</dbReference>
<evidence type="ECO:0000256" key="1">
    <source>
        <dbReference type="ARBA" id="ARBA00022443"/>
    </source>
</evidence>
<dbReference type="InterPro" id="IPR023578">
    <property type="entry name" value="Ras_GEF_dom_sf"/>
</dbReference>
<feature type="region of interest" description="Disordered" evidence="5">
    <location>
        <begin position="159"/>
        <end position="214"/>
    </location>
</feature>
<dbReference type="PROSITE" id="PS00720">
    <property type="entry name" value="RASGEF"/>
    <property type="match status" value="1"/>
</dbReference>
<protein>
    <submittedName>
        <fullName evidence="10">7324_t:CDS:1</fullName>
    </submittedName>
</protein>
<organism evidence="10 11">
    <name type="scientific">Funneliformis mosseae</name>
    <name type="common">Endomycorrhizal fungus</name>
    <name type="synonym">Glomus mosseae</name>
    <dbReference type="NCBI Taxonomy" id="27381"/>
    <lineage>
        <taxon>Eukaryota</taxon>
        <taxon>Fungi</taxon>
        <taxon>Fungi incertae sedis</taxon>
        <taxon>Mucoromycota</taxon>
        <taxon>Glomeromycotina</taxon>
        <taxon>Glomeromycetes</taxon>
        <taxon>Glomerales</taxon>
        <taxon>Glomeraceae</taxon>
        <taxon>Funneliformis</taxon>
    </lineage>
</organism>
<dbReference type="SMART" id="SM00456">
    <property type="entry name" value="WW"/>
    <property type="match status" value="2"/>
</dbReference>
<dbReference type="InterPro" id="IPR036020">
    <property type="entry name" value="WW_dom_sf"/>
</dbReference>
<feature type="domain" description="SH3" evidence="6">
    <location>
        <begin position="3"/>
        <end position="61"/>
    </location>
</feature>
<dbReference type="PROSITE" id="PS50002">
    <property type="entry name" value="SH3"/>
    <property type="match status" value="1"/>
</dbReference>
<dbReference type="CDD" id="cd06224">
    <property type="entry name" value="REM"/>
    <property type="match status" value="1"/>
</dbReference>
<comment type="caution">
    <text evidence="10">The sequence shown here is derived from an EMBL/GenBank/DDBJ whole genome shotgun (WGS) entry which is preliminary data.</text>
</comment>
<feature type="compositionally biased region" description="Polar residues" evidence="5">
    <location>
        <begin position="723"/>
        <end position="738"/>
    </location>
</feature>
<keyword evidence="2 3" id="KW-0344">Guanine-nucleotide releasing factor</keyword>
<dbReference type="PROSITE" id="PS50020">
    <property type="entry name" value="WW_DOMAIN_2"/>
    <property type="match status" value="2"/>
</dbReference>
<feature type="compositionally biased region" description="Polar residues" evidence="5">
    <location>
        <begin position="602"/>
        <end position="618"/>
    </location>
</feature>
<sequence>MHSPTLLVKALYDFDSNETNLSFKRNDIIQVFTQLESGWWDGVCNGERGWFPSNYVTTYEEDDLFDDEDKLGDWIPQQTPDGDIFYYNTRTGESSWELPADDSESITTINRDTIISSNDSLRQLPENWTRKPTENGKTYYYLNIITKEVRWTYPENGTTTVASSNSDIDETDDKASIASSHDSQISSTTDGTIQQRSLQGSRQGKPFENESLSNGSEIEKKLSHEQLPPIPTETIPHQLKNISESSILMLQNANEQLTWDSLLRNIILAIDHLNLATKENMKKNYPDCTNVIVESIRIMLYASGAIEKDSPAIRQNMNLKVYHRHIMASLSKLVLSTRVASSVWPPSDAAQKMKNDVHEVLIAVQKFVETAKPLVVIKRVDPKILENVTGGSWRGNNLLKVITNGINGTNGRFPKPPSISSSVNSQENNSPLNSPTTSSPSHSLSSELNVLLEQSFRTVNQAIILLVNHIKKVIDAPQSLISNTSVPFASQLVSQTRQVATQVGQFLSLIENINLEDFSESSSDTINEFKISKQALYNNIAALVICTQSVADPLASLNALDKVLTTTNIVDKVAKDVIIAIKFLVEENETREQMKSRPRRPTITSNSLDQIVEGNSNDLTEDDQSTTPSTSPPISSSMTGLETVPEDDVMTTDGDSTVVVDAVSYDNDIPMSPISAGGESISSNNRHRSNSAVSSVTWNDAASSQSSPPLPSQQSPVQLVAATPSNADYPNSSSSTLDDGTRSPRKEHKVSRFFGEVIPKQKEKDDKPWYLSYDYDPSEMLFNMESYVKGGTLDALAERLTLHDSLDSNFIATFLLTYRSFCTTDELFDRLFKRFMIQPPDGLTREELEVWQEKKQTPIRLRVFNIMKTWLEYYYMDDEDAPCLERLREFASTTMNDHMSFASINLMKLADKRAKMIITNNDRPPAPILPKNIKKLKFLDLDPLEIARQLTLIESKLYNKIKPVECLDKAWSKEEGDNIAVNIKAMIVNSNQITGWVAESVLNQSEVKRRCLYIKHFVAVADKCKFLNNFNSLTAIISGLNSAPIHRLKRTWELVNAKTIQTLEVLNKTMNSTKNFAEYRETLHSVNPPCVPFLGVYLTDLTFIEDGNPNTLKKSRPLINFSKRMKTAEVIREIKQYQSVPYNLAAVQEIQMFIKCHLQDSRDVGDLYDQSLSMEPREREDEKIARLLQESGFL</sequence>
<dbReference type="Pfam" id="PF25008">
    <property type="entry name" value="DUF7784"/>
    <property type="match status" value="1"/>
</dbReference>
<proteinExistence type="predicted"/>
<dbReference type="FunFam" id="2.30.30.40:FF:000072">
    <property type="entry name" value="Unconventional Myosin IB"/>
    <property type="match status" value="1"/>
</dbReference>
<dbReference type="InterPro" id="IPR019804">
    <property type="entry name" value="Ras_G-nucl-exch_fac_CS"/>
</dbReference>
<dbReference type="SUPFAM" id="SSF50044">
    <property type="entry name" value="SH3-domain"/>
    <property type="match status" value="1"/>
</dbReference>
<feature type="region of interest" description="Disordered" evidence="5">
    <location>
        <begin position="589"/>
        <end position="653"/>
    </location>
</feature>
<evidence type="ECO:0000313" key="10">
    <source>
        <dbReference type="EMBL" id="CAG8539878.1"/>
    </source>
</evidence>
<dbReference type="EMBL" id="CAJVPP010001188">
    <property type="protein sequence ID" value="CAG8539878.1"/>
    <property type="molecule type" value="Genomic_DNA"/>
</dbReference>
<gene>
    <name evidence="10" type="ORF">FMOSSE_LOCUS5927</name>
</gene>
<feature type="compositionally biased region" description="Low complexity" evidence="5">
    <location>
        <begin position="703"/>
        <end position="720"/>
    </location>
</feature>
<dbReference type="Gene3D" id="2.20.70.10">
    <property type="match status" value="2"/>
</dbReference>
<dbReference type="InterPro" id="IPR001452">
    <property type="entry name" value="SH3_domain"/>
</dbReference>
<name>A0A9N9AT20_FUNMO</name>
<feature type="compositionally biased region" description="Low complexity" evidence="5">
    <location>
        <begin position="680"/>
        <end position="696"/>
    </location>
</feature>
<dbReference type="SMART" id="SM00147">
    <property type="entry name" value="RasGEF"/>
    <property type="match status" value="1"/>
</dbReference>
<evidence type="ECO:0000259" key="9">
    <source>
        <dbReference type="PROSITE" id="PS50212"/>
    </source>
</evidence>
<evidence type="ECO:0000259" key="7">
    <source>
        <dbReference type="PROSITE" id="PS50009"/>
    </source>
</evidence>
<dbReference type="SMART" id="SM00326">
    <property type="entry name" value="SH3"/>
    <property type="match status" value="1"/>
</dbReference>
<dbReference type="AlphaFoldDB" id="A0A9N9AT20"/>
<feature type="domain" description="WW" evidence="8">
    <location>
        <begin position="122"/>
        <end position="156"/>
    </location>
</feature>
<dbReference type="SUPFAM" id="SSF51045">
    <property type="entry name" value="WW domain"/>
    <property type="match status" value="2"/>
</dbReference>
<dbReference type="Gene3D" id="1.20.870.10">
    <property type="entry name" value="Son of sevenless (SoS) protein Chain: S domain 1"/>
    <property type="match status" value="1"/>
</dbReference>
<evidence type="ECO:0000259" key="8">
    <source>
        <dbReference type="PROSITE" id="PS50020"/>
    </source>
</evidence>
<dbReference type="CDD" id="cd00155">
    <property type="entry name" value="RasGEF"/>
    <property type="match status" value="1"/>
</dbReference>
<dbReference type="Gene3D" id="1.10.840.10">
    <property type="entry name" value="Ras guanine-nucleotide exchange factors catalytic domain"/>
    <property type="match status" value="1"/>
</dbReference>
<dbReference type="PANTHER" id="PTHR23113:SF368">
    <property type="entry name" value="CELL DIVISION CONTROL PROTEIN 25"/>
    <property type="match status" value="1"/>
</dbReference>
<dbReference type="PANTHER" id="PTHR23113">
    <property type="entry name" value="GUANINE NUCLEOTIDE EXCHANGE FACTOR"/>
    <property type="match status" value="1"/>
</dbReference>
<dbReference type="InterPro" id="IPR000651">
    <property type="entry name" value="Ras-like_Gua-exchang_fac_N"/>
</dbReference>
<dbReference type="InterPro" id="IPR056685">
    <property type="entry name" value="DUF7783"/>
</dbReference>
<evidence type="ECO:0000256" key="5">
    <source>
        <dbReference type="SAM" id="MobiDB-lite"/>
    </source>
</evidence>
<keyword evidence="1 4" id="KW-0728">SH3 domain</keyword>
<dbReference type="PROSITE" id="PS50009">
    <property type="entry name" value="RASGEF_CAT"/>
    <property type="match status" value="1"/>
</dbReference>
<dbReference type="GO" id="GO:0005886">
    <property type="term" value="C:plasma membrane"/>
    <property type="evidence" value="ECO:0007669"/>
    <property type="project" value="TreeGrafter"/>
</dbReference>
<dbReference type="Pfam" id="PF25006">
    <property type="entry name" value="DUF7783"/>
    <property type="match status" value="1"/>
</dbReference>
<dbReference type="Pfam" id="PF00018">
    <property type="entry name" value="SH3_1"/>
    <property type="match status" value="1"/>
</dbReference>
<dbReference type="CDD" id="cd00201">
    <property type="entry name" value="WW"/>
    <property type="match status" value="2"/>
</dbReference>
<feature type="compositionally biased region" description="Low complexity" evidence="5">
    <location>
        <begin position="427"/>
        <end position="443"/>
    </location>
</feature>
<feature type="compositionally biased region" description="Low complexity" evidence="5">
    <location>
        <begin position="625"/>
        <end position="637"/>
    </location>
</feature>
<dbReference type="InterPro" id="IPR036028">
    <property type="entry name" value="SH3-like_dom_sf"/>
</dbReference>
<evidence type="ECO:0000313" key="11">
    <source>
        <dbReference type="Proteomes" id="UP000789375"/>
    </source>
</evidence>
<keyword evidence="11" id="KW-1185">Reference proteome</keyword>
<evidence type="ECO:0000256" key="2">
    <source>
        <dbReference type="ARBA" id="ARBA00022658"/>
    </source>
</evidence>
<evidence type="ECO:0000256" key="3">
    <source>
        <dbReference type="PROSITE-ProRule" id="PRU00168"/>
    </source>
</evidence>
<dbReference type="GO" id="GO:0007265">
    <property type="term" value="P:Ras protein signal transduction"/>
    <property type="evidence" value="ECO:0007669"/>
    <property type="project" value="TreeGrafter"/>
</dbReference>
<accession>A0A9N9AT20</accession>
<dbReference type="Pfam" id="PF00617">
    <property type="entry name" value="RasGEF"/>
    <property type="match status" value="1"/>
</dbReference>
<reference evidence="10" key="1">
    <citation type="submission" date="2021-06" db="EMBL/GenBank/DDBJ databases">
        <authorList>
            <person name="Kallberg Y."/>
            <person name="Tangrot J."/>
            <person name="Rosling A."/>
        </authorList>
    </citation>
    <scope>NUCLEOTIDE SEQUENCE</scope>
    <source>
        <strain evidence="10">87-6 pot B 2015</strain>
    </source>
</reference>
<dbReference type="InterPro" id="IPR001202">
    <property type="entry name" value="WW_dom"/>
</dbReference>
<dbReference type="Proteomes" id="UP000789375">
    <property type="component" value="Unassembled WGS sequence"/>
</dbReference>
<dbReference type="GO" id="GO:0005085">
    <property type="term" value="F:guanyl-nucleotide exchange factor activity"/>
    <property type="evidence" value="ECO:0007669"/>
    <property type="project" value="UniProtKB-KW"/>
</dbReference>
<feature type="domain" description="WW" evidence="8">
    <location>
        <begin position="74"/>
        <end position="101"/>
    </location>
</feature>
<feature type="region of interest" description="Disordered" evidence="5">
    <location>
        <begin position="667"/>
        <end position="748"/>
    </location>
</feature>
<evidence type="ECO:0000256" key="4">
    <source>
        <dbReference type="PROSITE-ProRule" id="PRU00192"/>
    </source>
</evidence>
<dbReference type="PROSITE" id="PS01159">
    <property type="entry name" value="WW_DOMAIN_1"/>
    <property type="match status" value="1"/>
</dbReference>
<dbReference type="Pfam" id="PF00397">
    <property type="entry name" value="WW"/>
    <property type="match status" value="1"/>
</dbReference>
<dbReference type="InterPro" id="IPR008937">
    <property type="entry name" value="Ras-like_GEF"/>
</dbReference>
<dbReference type="Gene3D" id="2.30.30.40">
    <property type="entry name" value="SH3 Domains"/>
    <property type="match status" value="1"/>
</dbReference>
<feature type="domain" description="N-terminal Ras-GEF" evidence="9">
    <location>
        <begin position="784"/>
        <end position="914"/>
    </location>
</feature>
<dbReference type="SMART" id="SM00229">
    <property type="entry name" value="RasGEFN"/>
    <property type="match status" value="1"/>
</dbReference>
<dbReference type="PROSITE" id="PS50212">
    <property type="entry name" value="RASGEF_NTER"/>
    <property type="match status" value="1"/>
</dbReference>
<evidence type="ECO:0000259" key="6">
    <source>
        <dbReference type="PROSITE" id="PS50002"/>
    </source>
</evidence>
<dbReference type="InterPro" id="IPR056686">
    <property type="entry name" value="DUF7784"/>
</dbReference>
<dbReference type="InterPro" id="IPR001895">
    <property type="entry name" value="RASGEF_cat_dom"/>
</dbReference>
<dbReference type="Pfam" id="PF00618">
    <property type="entry name" value="RasGEF_N"/>
    <property type="match status" value="1"/>
</dbReference>
<feature type="compositionally biased region" description="Low complexity" evidence="5">
    <location>
        <begin position="176"/>
        <end position="190"/>
    </location>
</feature>
<dbReference type="SUPFAM" id="SSF48366">
    <property type="entry name" value="Ras GEF"/>
    <property type="match status" value="1"/>
</dbReference>